<dbReference type="InterPro" id="IPR002078">
    <property type="entry name" value="Sigma_54_int"/>
</dbReference>
<dbReference type="InterPro" id="IPR009057">
    <property type="entry name" value="Homeodomain-like_sf"/>
</dbReference>
<feature type="domain" description="Sigma-54 factor interaction" evidence="6">
    <location>
        <begin position="441"/>
        <end position="522"/>
    </location>
</feature>
<keyword evidence="4" id="KW-0238">DNA-binding</keyword>
<dbReference type="SUPFAM" id="SSF52540">
    <property type="entry name" value="P-loop containing nucleoside triphosphate hydrolases"/>
    <property type="match status" value="1"/>
</dbReference>
<dbReference type="Gene3D" id="3.40.50.300">
    <property type="entry name" value="P-loop containing nucleotide triphosphate hydrolases"/>
    <property type="match status" value="1"/>
</dbReference>
<dbReference type="RefSeq" id="WP_163754294.1">
    <property type="nucleotide sequence ID" value="NZ_BLKW01000002.1"/>
</dbReference>
<dbReference type="InterPro" id="IPR002197">
    <property type="entry name" value="HTH_Fis"/>
</dbReference>
<evidence type="ECO:0000313" key="7">
    <source>
        <dbReference type="EMBL" id="GFG73332.1"/>
    </source>
</evidence>
<dbReference type="Pfam" id="PF02954">
    <property type="entry name" value="HTH_8"/>
    <property type="match status" value="1"/>
</dbReference>
<dbReference type="InterPro" id="IPR058031">
    <property type="entry name" value="AAA_lid_NorR"/>
</dbReference>
<evidence type="ECO:0000256" key="2">
    <source>
        <dbReference type="ARBA" id="ARBA00022840"/>
    </source>
</evidence>
<dbReference type="InterPro" id="IPR029016">
    <property type="entry name" value="GAF-like_dom_sf"/>
</dbReference>
<protein>
    <submittedName>
        <fullName evidence="7">Siderophore-interacting protein</fullName>
    </submittedName>
</protein>
<dbReference type="Gene3D" id="1.10.8.60">
    <property type="match status" value="1"/>
</dbReference>
<evidence type="ECO:0000256" key="5">
    <source>
        <dbReference type="ARBA" id="ARBA00023163"/>
    </source>
</evidence>
<dbReference type="GO" id="GO:0005524">
    <property type="term" value="F:ATP binding"/>
    <property type="evidence" value="ECO:0007669"/>
    <property type="project" value="UniProtKB-KW"/>
</dbReference>
<dbReference type="AlphaFoldDB" id="A0A7I9XTK9"/>
<dbReference type="GO" id="GO:0043565">
    <property type="term" value="F:sequence-specific DNA binding"/>
    <property type="evidence" value="ECO:0007669"/>
    <property type="project" value="InterPro"/>
</dbReference>
<evidence type="ECO:0000259" key="6">
    <source>
        <dbReference type="PROSITE" id="PS50045"/>
    </source>
</evidence>
<dbReference type="EMBL" id="BLKW01000002">
    <property type="protein sequence ID" value="GFG73332.1"/>
    <property type="molecule type" value="Genomic_DNA"/>
</dbReference>
<evidence type="ECO:0000256" key="4">
    <source>
        <dbReference type="ARBA" id="ARBA00023125"/>
    </source>
</evidence>
<reference evidence="7 8" key="1">
    <citation type="journal article" date="2019" name="Emerg. Microbes Infect.">
        <title>Comprehensive subspecies identification of 175 nontuberculous mycobacteria species based on 7547 genomic profiles.</title>
        <authorList>
            <person name="Matsumoto Y."/>
            <person name="Kinjo T."/>
            <person name="Motooka D."/>
            <person name="Nabeya D."/>
            <person name="Jung N."/>
            <person name="Uechi K."/>
            <person name="Horii T."/>
            <person name="Iida T."/>
            <person name="Fujita J."/>
            <person name="Nakamura S."/>
        </authorList>
    </citation>
    <scope>NUCLEOTIDE SEQUENCE [LARGE SCALE GENOMIC DNA]</scope>
    <source>
        <strain evidence="7 8">JCM 17322</strain>
    </source>
</reference>
<organism evidence="7 8">
    <name type="scientific">Mycobacterium botniense</name>
    <dbReference type="NCBI Taxonomy" id="84962"/>
    <lineage>
        <taxon>Bacteria</taxon>
        <taxon>Bacillati</taxon>
        <taxon>Actinomycetota</taxon>
        <taxon>Actinomycetes</taxon>
        <taxon>Mycobacteriales</taxon>
        <taxon>Mycobacteriaceae</taxon>
        <taxon>Mycobacterium</taxon>
    </lineage>
</organism>
<dbReference type="Gene3D" id="1.10.10.60">
    <property type="entry name" value="Homeodomain-like"/>
    <property type="match status" value="1"/>
</dbReference>
<keyword evidence="3" id="KW-0805">Transcription regulation</keyword>
<dbReference type="Proteomes" id="UP000465361">
    <property type="component" value="Unassembled WGS sequence"/>
</dbReference>
<keyword evidence="8" id="KW-1185">Reference proteome</keyword>
<dbReference type="SUPFAM" id="SSF46689">
    <property type="entry name" value="Homeodomain-like"/>
    <property type="match status" value="1"/>
</dbReference>
<dbReference type="GO" id="GO:0006355">
    <property type="term" value="P:regulation of DNA-templated transcription"/>
    <property type="evidence" value="ECO:0007669"/>
    <property type="project" value="InterPro"/>
</dbReference>
<keyword evidence="5" id="KW-0804">Transcription</keyword>
<keyword evidence="2" id="KW-0067">ATP-binding</keyword>
<dbReference type="InterPro" id="IPR003018">
    <property type="entry name" value="GAF"/>
</dbReference>
<dbReference type="PROSITE" id="PS50045">
    <property type="entry name" value="SIGMA54_INTERACT_4"/>
    <property type="match status" value="1"/>
</dbReference>
<accession>A0A7I9XTK9</accession>
<dbReference type="PRINTS" id="PR01590">
    <property type="entry name" value="HTHFIS"/>
</dbReference>
<evidence type="ECO:0000313" key="8">
    <source>
        <dbReference type="Proteomes" id="UP000465361"/>
    </source>
</evidence>
<proteinExistence type="predicted"/>
<dbReference type="PANTHER" id="PTHR32071:SF122">
    <property type="entry name" value="SIGMA FACTOR"/>
    <property type="match status" value="1"/>
</dbReference>
<dbReference type="Gene3D" id="3.30.450.40">
    <property type="match status" value="1"/>
</dbReference>
<dbReference type="Pfam" id="PF01590">
    <property type="entry name" value="GAF"/>
    <property type="match status" value="1"/>
</dbReference>
<dbReference type="PANTHER" id="PTHR32071">
    <property type="entry name" value="TRANSCRIPTIONAL REGULATORY PROTEIN"/>
    <property type="match status" value="1"/>
</dbReference>
<sequence length="592" mass="64326">MVKDAVPSGDLRLGDLRRAREQFLATGALGADLVSPEVVSSWRRSRALRVHPDRVDLPYIRDPDTGSRLVHAATPVLRSLAEDLAPQDVSVILTYHDGLVVERLAAETKLVHTLDDVQLAPGYSYAEEFTGTNGIGTTLATGEPAFIRGSEHYVGALGRLACAGSPIRDPISGKVVGVVDLTCWATQSDPLLFALAKRAGHQIEDRISALASANEIALLEAYRRQSRRYPGGVLAIGDDIVLMNSFLRQTLNTADQTALLNHAAELVETTETATAVAVLPSTTTVRISVAERVTTRGRTGSAVLHVQIQPVTKVASGPHRAFQSIPRLAGRSSSWRRSCQQVERCYRDRDWVVIEGENGSGRATLAQAVAQHVTPERTVRVLRLARYDSPDDFIAEVDAETTGDDFAVVIANLDEFPDDVLEALSGILQSCAGHGWIAVTVSTGTRPALVDLLILPFFPHTVTVPALRHRIEDLEELVPHLLRELSRGANVCLAPEAMRQLAKLPWPGNIAQLRKVLAETLASQRSGTIGVDRLPAECRSLTRRKLTRLESLERDAIVRSLLENNGSKADAAQALGMSRATIYRKIQEFGIA</sequence>
<gene>
    <name evidence="7" type="ORF">MBOT_06970</name>
</gene>
<name>A0A7I9XTK9_9MYCO</name>
<dbReference type="InterPro" id="IPR027417">
    <property type="entry name" value="P-loop_NTPase"/>
</dbReference>
<evidence type="ECO:0000256" key="1">
    <source>
        <dbReference type="ARBA" id="ARBA00022741"/>
    </source>
</evidence>
<keyword evidence="1" id="KW-0547">Nucleotide-binding</keyword>
<evidence type="ECO:0000256" key="3">
    <source>
        <dbReference type="ARBA" id="ARBA00023015"/>
    </source>
</evidence>
<comment type="caution">
    <text evidence="7">The sequence shown here is derived from an EMBL/GenBank/DDBJ whole genome shotgun (WGS) entry which is preliminary data.</text>
</comment>
<dbReference type="Pfam" id="PF25601">
    <property type="entry name" value="AAA_lid_14"/>
    <property type="match status" value="1"/>
</dbReference>